<dbReference type="Gene3D" id="3.30.70.100">
    <property type="match status" value="1"/>
</dbReference>
<dbReference type="PANTHER" id="PTHR40260">
    <property type="entry name" value="BLR8190 PROTEIN"/>
    <property type="match status" value="1"/>
</dbReference>
<evidence type="ECO:0000259" key="1">
    <source>
        <dbReference type="Pfam" id="PF07110"/>
    </source>
</evidence>
<dbReference type="Pfam" id="PF07110">
    <property type="entry name" value="EthD"/>
    <property type="match status" value="1"/>
</dbReference>
<dbReference type="OrthoDB" id="5343971at2"/>
<sequence length="107" mass="11939">MIKLSVMYPYQEGARFDHDYYRDQHMPMLKSRMGKYCKYYTVERGLGGTEPGSPPAYVAMCHVYCDSLDDLTAGIAPHAAEIGADIANYTDLIPIQQISAVVVERSA</sequence>
<evidence type="ECO:0000313" key="2">
    <source>
        <dbReference type="EMBL" id="QEI04985.1"/>
    </source>
</evidence>
<reference evidence="2 3" key="1">
    <citation type="submission" date="2019-08" db="EMBL/GenBank/DDBJ databases">
        <title>Amphibian skin-associated Pigmentiphaga: genome sequence and occurrence across geography and hosts.</title>
        <authorList>
            <person name="Bletz M.C."/>
            <person name="Bunk B."/>
            <person name="Sproeer C."/>
            <person name="Biwer P."/>
            <person name="Reiter S."/>
            <person name="Rabemananjara F.C.E."/>
            <person name="Schulz S."/>
            <person name="Overmann J."/>
            <person name="Vences M."/>
        </authorList>
    </citation>
    <scope>NUCLEOTIDE SEQUENCE [LARGE SCALE GENOMIC DNA]</scope>
    <source>
        <strain evidence="2 3">Mada1488</strain>
    </source>
</reference>
<keyword evidence="3" id="KW-1185">Reference proteome</keyword>
<dbReference type="RefSeq" id="WP_148812844.1">
    <property type="nucleotide sequence ID" value="NZ_CP043046.1"/>
</dbReference>
<dbReference type="Proteomes" id="UP000325161">
    <property type="component" value="Chromosome"/>
</dbReference>
<protein>
    <submittedName>
        <fullName evidence="2">EthD family reductase</fullName>
    </submittedName>
</protein>
<dbReference type="PANTHER" id="PTHR40260:SF2">
    <property type="entry name" value="BLR8190 PROTEIN"/>
    <property type="match status" value="1"/>
</dbReference>
<dbReference type="GO" id="GO:0016491">
    <property type="term" value="F:oxidoreductase activity"/>
    <property type="evidence" value="ECO:0007669"/>
    <property type="project" value="InterPro"/>
</dbReference>
<dbReference type="NCBIfam" id="TIGR02118">
    <property type="entry name" value="EthD family reductase"/>
    <property type="match status" value="1"/>
</dbReference>
<proteinExistence type="predicted"/>
<accession>A0A5C0ASJ9</accession>
<dbReference type="AlphaFoldDB" id="A0A5C0ASJ9"/>
<dbReference type="EMBL" id="CP043046">
    <property type="protein sequence ID" value="QEI04985.1"/>
    <property type="molecule type" value="Genomic_DNA"/>
</dbReference>
<dbReference type="InterPro" id="IPR011008">
    <property type="entry name" value="Dimeric_a/b-barrel"/>
</dbReference>
<name>A0A5C0ASJ9_9BURK</name>
<gene>
    <name evidence="2" type="ORF">FXN63_03355</name>
</gene>
<evidence type="ECO:0000313" key="3">
    <source>
        <dbReference type="Proteomes" id="UP000325161"/>
    </source>
</evidence>
<dbReference type="InterPro" id="IPR009799">
    <property type="entry name" value="EthD_dom"/>
</dbReference>
<dbReference type="KEGG" id="pacr:FXN63_03355"/>
<feature type="domain" description="EthD" evidence="1">
    <location>
        <begin position="17"/>
        <end position="92"/>
    </location>
</feature>
<organism evidence="2 3">
    <name type="scientific">Pigmentiphaga aceris</name>
    <dbReference type="NCBI Taxonomy" id="1940612"/>
    <lineage>
        <taxon>Bacteria</taxon>
        <taxon>Pseudomonadati</taxon>
        <taxon>Pseudomonadota</taxon>
        <taxon>Betaproteobacteria</taxon>
        <taxon>Burkholderiales</taxon>
        <taxon>Alcaligenaceae</taxon>
        <taxon>Pigmentiphaga</taxon>
    </lineage>
</organism>
<dbReference type="SUPFAM" id="SSF54909">
    <property type="entry name" value="Dimeric alpha+beta barrel"/>
    <property type="match status" value="1"/>
</dbReference>